<evidence type="ECO:0000313" key="1">
    <source>
        <dbReference type="EMBL" id="QZE14551.1"/>
    </source>
</evidence>
<reference evidence="1" key="1">
    <citation type="submission" date="2021-08" db="EMBL/GenBank/DDBJ databases">
        <title>Novel anaerobic bacterium isolated from sea squirt in East Sea, Republic of Korea.</title>
        <authorList>
            <person name="Nguyen T.H."/>
            <person name="Li Z."/>
            <person name="Lee Y.-J."/>
            <person name="Ko J."/>
            <person name="Kim S.-G."/>
        </authorList>
    </citation>
    <scope>NUCLEOTIDE SEQUENCE</scope>
    <source>
        <strain evidence="1">KCTC 25031</strain>
    </source>
</reference>
<protein>
    <submittedName>
        <fullName evidence="1">Esterase family protein</fullName>
    </submittedName>
</protein>
<organism evidence="1 2">
    <name type="scientific">Halosquirtibacter laminarini</name>
    <dbReference type="NCBI Taxonomy" id="3374600"/>
    <lineage>
        <taxon>Bacteria</taxon>
        <taxon>Pseudomonadati</taxon>
        <taxon>Bacteroidota</taxon>
        <taxon>Bacteroidia</taxon>
        <taxon>Marinilabiliales</taxon>
        <taxon>Prolixibacteraceae</taxon>
        <taxon>Halosquirtibacter</taxon>
    </lineage>
</organism>
<sequence>MNLKITLLAVLYFHVFAVMAARVDTIQVRSKKMKKEVPNLVILPENYTSKKEYPVLYLLHGATDDYTGWITKCPELKNYVDRYKMIIVCPDGARTSWYFDSPVDKKMQYESYITKDLVSYIDSHYSTIDNVKGRAITGLSMGGHGALYLAFRHQDIWGAVGSMSGGVDFTPFPLNWDIAKRLGSYASNHEVWAKNTVLSQVYLLTKSSLKITFDCGKDDFFYPMNVKLHEKLDYYNIPHDFAVRPGRHNWKYWCNSIKYHLIFMNNYFNQ</sequence>
<accession>A0AC61NL39</accession>
<keyword evidence="2" id="KW-1185">Reference proteome</keyword>
<dbReference type="EMBL" id="CP081303">
    <property type="protein sequence ID" value="QZE14551.1"/>
    <property type="molecule type" value="Genomic_DNA"/>
</dbReference>
<name>A0AC61NL39_9BACT</name>
<proteinExistence type="predicted"/>
<dbReference type="Proteomes" id="UP000826212">
    <property type="component" value="Chromosome"/>
</dbReference>
<gene>
    <name evidence="1" type="ORF">K4L44_01380</name>
</gene>
<evidence type="ECO:0000313" key="2">
    <source>
        <dbReference type="Proteomes" id="UP000826212"/>
    </source>
</evidence>